<dbReference type="Proteomes" id="UP000727993">
    <property type="component" value="Unassembled WGS sequence"/>
</dbReference>
<dbReference type="InterPro" id="IPR002082">
    <property type="entry name" value="Asp_carbamoyltransf"/>
</dbReference>
<dbReference type="SUPFAM" id="SSF53671">
    <property type="entry name" value="Aspartate/ornithine carbamoyltransferase"/>
    <property type="match status" value="1"/>
</dbReference>
<feature type="binding site" evidence="7">
    <location>
        <position position="167"/>
    </location>
    <ligand>
        <name>L-aspartate</name>
        <dbReference type="ChEBI" id="CHEBI:29991"/>
    </ligand>
</feature>
<dbReference type="HAMAP" id="MF_00001">
    <property type="entry name" value="Asp_carb_tr"/>
    <property type="match status" value="1"/>
</dbReference>
<comment type="pathway">
    <text evidence="1 7">Pyrimidine metabolism; UMP biosynthesis via de novo pathway; (S)-dihydroorotate from bicarbonate: step 2/3.</text>
</comment>
<evidence type="ECO:0000259" key="9">
    <source>
        <dbReference type="Pfam" id="PF00185"/>
    </source>
</evidence>
<dbReference type="Pfam" id="PF00185">
    <property type="entry name" value="OTCace"/>
    <property type="match status" value="1"/>
</dbReference>
<dbReference type="FunFam" id="3.40.50.1370:FF:000007">
    <property type="entry name" value="Aspartate carbamoyltransferase"/>
    <property type="match status" value="1"/>
</dbReference>
<dbReference type="PROSITE" id="PS00097">
    <property type="entry name" value="CARBAMOYLTRANSFERASE"/>
    <property type="match status" value="1"/>
</dbReference>
<dbReference type="GO" id="GO:0044205">
    <property type="term" value="P:'de novo' UMP biosynthetic process"/>
    <property type="evidence" value="ECO:0007669"/>
    <property type="project" value="UniProtKB-UniRule"/>
</dbReference>
<dbReference type="EMBL" id="JADJZA010000009">
    <property type="protein sequence ID" value="MBK9298488.1"/>
    <property type="molecule type" value="Genomic_DNA"/>
</dbReference>
<comment type="similarity">
    <text evidence="2 7">Belongs to the aspartate/ornithine carbamoyltransferase superfamily. ATCase family.</text>
</comment>
<comment type="caution">
    <text evidence="11">The sequence shown here is derived from an EMBL/GenBank/DDBJ whole genome shotgun (WGS) entry which is preliminary data.</text>
</comment>
<feature type="binding site" evidence="7">
    <location>
        <position position="221"/>
    </location>
    <ligand>
        <name>L-aspartate</name>
        <dbReference type="ChEBI" id="CHEBI:29991"/>
    </ligand>
</feature>
<keyword evidence="3 7" id="KW-0808">Transferase</keyword>
<dbReference type="Gene3D" id="3.40.50.1370">
    <property type="entry name" value="Aspartate/ornithine carbamoyltransferase"/>
    <property type="match status" value="2"/>
</dbReference>
<evidence type="ECO:0000313" key="11">
    <source>
        <dbReference type="EMBL" id="MBK9298488.1"/>
    </source>
</evidence>
<evidence type="ECO:0000256" key="3">
    <source>
        <dbReference type="ARBA" id="ARBA00022679"/>
    </source>
</evidence>
<feature type="binding site" evidence="7">
    <location>
        <position position="54"/>
    </location>
    <ligand>
        <name>carbamoyl phosphate</name>
        <dbReference type="ChEBI" id="CHEBI:58228"/>
    </ligand>
</feature>
<dbReference type="PANTHER" id="PTHR45753">
    <property type="entry name" value="ORNITHINE CARBAMOYLTRANSFERASE, MITOCHONDRIAL"/>
    <property type="match status" value="1"/>
</dbReference>
<dbReference type="Pfam" id="PF02729">
    <property type="entry name" value="OTCace_N"/>
    <property type="match status" value="1"/>
</dbReference>
<gene>
    <name evidence="7" type="primary">pyrB</name>
    <name evidence="11" type="ORF">IPN02_17015</name>
</gene>
<feature type="binding site" evidence="7">
    <location>
        <position position="104"/>
    </location>
    <ligand>
        <name>carbamoyl phosphate</name>
        <dbReference type="ChEBI" id="CHEBI:58228"/>
    </ligand>
</feature>
<dbReference type="NCBIfam" id="TIGR00670">
    <property type="entry name" value="asp_carb_tr"/>
    <property type="match status" value="1"/>
</dbReference>
<comment type="catalytic activity">
    <reaction evidence="6 7">
        <text>carbamoyl phosphate + L-aspartate = N-carbamoyl-L-aspartate + phosphate + H(+)</text>
        <dbReference type="Rhea" id="RHEA:20013"/>
        <dbReference type="ChEBI" id="CHEBI:15378"/>
        <dbReference type="ChEBI" id="CHEBI:29991"/>
        <dbReference type="ChEBI" id="CHEBI:32814"/>
        <dbReference type="ChEBI" id="CHEBI:43474"/>
        <dbReference type="ChEBI" id="CHEBI:58228"/>
        <dbReference type="EC" id="2.1.3.2"/>
    </reaction>
</comment>
<feature type="binding site" evidence="7">
    <location>
        <position position="135"/>
    </location>
    <ligand>
        <name>carbamoyl phosphate</name>
        <dbReference type="ChEBI" id="CHEBI:58228"/>
    </ligand>
</feature>
<dbReference type="InterPro" id="IPR006131">
    <property type="entry name" value="Asp_carbamoyltransf_Asp/Orn-bd"/>
</dbReference>
<feature type="binding site" evidence="7">
    <location>
        <position position="132"/>
    </location>
    <ligand>
        <name>carbamoyl phosphate</name>
        <dbReference type="ChEBI" id="CHEBI:58228"/>
    </ligand>
</feature>
<dbReference type="PRINTS" id="PR00100">
    <property type="entry name" value="AOTCASE"/>
</dbReference>
<evidence type="ECO:0000256" key="4">
    <source>
        <dbReference type="ARBA" id="ARBA00022975"/>
    </source>
</evidence>
<feature type="domain" description="Aspartate/ornithine carbamoyltransferase Asp/Orn-binding" evidence="9">
    <location>
        <begin position="153"/>
        <end position="299"/>
    </location>
</feature>
<dbReference type="GO" id="GO:0005829">
    <property type="term" value="C:cytosol"/>
    <property type="evidence" value="ECO:0007669"/>
    <property type="project" value="TreeGrafter"/>
</dbReference>
<evidence type="ECO:0000256" key="2">
    <source>
        <dbReference type="ARBA" id="ARBA00008896"/>
    </source>
</evidence>
<dbReference type="EC" id="2.1.3.2" evidence="7"/>
<proteinExistence type="inferred from homology"/>
<dbReference type="InterPro" id="IPR036901">
    <property type="entry name" value="Asp/Orn_carbamoylTrfase_sf"/>
</dbReference>
<sequence>MSDLLDIESLGRSGLEELHTLTDTMVEVSSRPIPKSPALRGRTVVSCFFEDSTRTRLSFEAAARRLSADVMGFSSGSSSMSKGESVRDTIMTIDAMRVDAYVVRHRSSGVPHQISRWTDASVINAGDGQHGHPTQALLDTYTLTRRLDRPGLDGMHVVMVGDVRHSRVARSNIAAMTALGAEVTLVAPPTLLPPEVASFPVRVGHDLDAALATADVVYVLRIQRERMSEALIPTLREYTATYGLTARRLGLIGADAHLMHPGPMVRGLEISSEAADDPRSLITAQVASGVPTRMAVLFWALVANPDTANPDTAGPAEPGQDIDGADTDRADGDRAGSGPPPPEEHR</sequence>
<evidence type="ECO:0000256" key="7">
    <source>
        <dbReference type="HAMAP-Rule" id="MF_00001"/>
    </source>
</evidence>
<dbReference type="GO" id="GO:0006520">
    <property type="term" value="P:amino acid metabolic process"/>
    <property type="evidence" value="ECO:0007669"/>
    <property type="project" value="InterPro"/>
</dbReference>
<dbReference type="InterPro" id="IPR006130">
    <property type="entry name" value="Asp/Orn_carbamoylTrfase"/>
</dbReference>
<evidence type="ECO:0000259" key="10">
    <source>
        <dbReference type="Pfam" id="PF02729"/>
    </source>
</evidence>
<feature type="binding site" evidence="7">
    <location>
        <position position="262"/>
    </location>
    <ligand>
        <name>carbamoyl phosphate</name>
        <dbReference type="ChEBI" id="CHEBI:58228"/>
    </ligand>
</feature>
<comment type="function">
    <text evidence="5 7">Catalyzes the condensation of carbamoyl phosphate and aspartate to form carbamoyl aspartate and inorganic phosphate, the committed step in the de novo pyrimidine nucleotide biosynthesis pathway.</text>
</comment>
<dbReference type="NCBIfam" id="NF002032">
    <property type="entry name" value="PRK00856.1"/>
    <property type="match status" value="1"/>
</dbReference>
<feature type="binding site" evidence="7">
    <location>
        <position position="55"/>
    </location>
    <ligand>
        <name>carbamoyl phosphate</name>
        <dbReference type="ChEBI" id="CHEBI:58228"/>
    </ligand>
</feature>
<dbReference type="GO" id="GO:0006207">
    <property type="term" value="P:'de novo' pyrimidine nucleobase biosynthetic process"/>
    <property type="evidence" value="ECO:0007669"/>
    <property type="project" value="InterPro"/>
</dbReference>
<accession>A0A936NDU1</accession>
<dbReference type="InterPro" id="IPR006132">
    <property type="entry name" value="Asp/Orn_carbamoyltranf_P-bd"/>
</dbReference>
<organism evidence="11 12">
    <name type="scientific">Candidatus Neomicrothrix subdominans</name>
    <dbReference type="NCBI Taxonomy" id="2954438"/>
    <lineage>
        <taxon>Bacteria</taxon>
        <taxon>Bacillati</taxon>
        <taxon>Actinomycetota</taxon>
        <taxon>Acidimicrobiia</taxon>
        <taxon>Acidimicrobiales</taxon>
        <taxon>Microthrixaceae</taxon>
        <taxon>Candidatus Neomicrothrix</taxon>
    </lineage>
</organism>
<feature type="binding site" evidence="7">
    <location>
        <position position="263"/>
    </location>
    <ligand>
        <name>carbamoyl phosphate</name>
        <dbReference type="ChEBI" id="CHEBI:58228"/>
    </ligand>
</feature>
<keyword evidence="4 7" id="KW-0665">Pyrimidine biosynthesis</keyword>
<evidence type="ECO:0000256" key="8">
    <source>
        <dbReference type="SAM" id="MobiDB-lite"/>
    </source>
</evidence>
<dbReference type="PRINTS" id="PR00101">
    <property type="entry name" value="ATCASE"/>
</dbReference>
<comment type="subunit">
    <text evidence="7">Heterododecamer (2C3:3R2) of six catalytic PyrB chains organized as two trimers (C3), and six regulatory PyrI chains organized as three dimers (R2).</text>
</comment>
<evidence type="ECO:0000256" key="5">
    <source>
        <dbReference type="ARBA" id="ARBA00043884"/>
    </source>
</evidence>
<evidence type="ECO:0000313" key="12">
    <source>
        <dbReference type="Proteomes" id="UP000727993"/>
    </source>
</evidence>
<name>A0A936NDU1_9ACTN</name>
<dbReference type="GO" id="GO:0004070">
    <property type="term" value="F:aspartate carbamoyltransferase activity"/>
    <property type="evidence" value="ECO:0007669"/>
    <property type="project" value="UniProtKB-UniRule"/>
</dbReference>
<dbReference type="PANTHER" id="PTHR45753:SF6">
    <property type="entry name" value="ASPARTATE CARBAMOYLTRANSFERASE"/>
    <property type="match status" value="1"/>
</dbReference>
<dbReference type="AlphaFoldDB" id="A0A936NDU1"/>
<evidence type="ECO:0000256" key="6">
    <source>
        <dbReference type="ARBA" id="ARBA00048859"/>
    </source>
</evidence>
<evidence type="ECO:0000256" key="1">
    <source>
        <dbReference type="ARBA" id="ARBA00004852"/>
    </source>
</evidence>
<protein>
    <recommendedName>
        <fullName evidence="7">Aspartate carbamoyltransferase</fullName>
        <ecNumber evidence="7">2.1.3.2</ecNumber>
    </recommendedName>
    <alternativeName>
        <fullName evidence="7">Aspartate transcarbamylase</fullName>
        <shortName evidence="7">ATCase</shortName>
    </alternativeName>
</protein>
<dbReference type="GO" id="GO:0016597">
    <property type="term" value="F:amino acid binding"/>
    <property type="evidence" value="ECO:0007669"/>
    <property type="project" value="InterPro"/>
</dbReference>
<feature type="domain" description="Aspartate/ornithine carbamoyltransferase carbamoyl-P binding" evidence="10">
    <location>
        <begin position="3"/>
        <end position="144"/>
    </location>
</feature>
<feature type="binding site" evidence="7">
    <location>
        <position position="82"/>
    </location>
    <ligand>
        <name>L-aspartate</name>
        <dbReference type="ChEBI" id="CHEBI:29991"/>
    </ligand>
</feature>
<reference evidence="11 12" key="1">
    <citation type="submission" date="2020-10" db="EMBL/GenBank/DDBJ databases">
        <title>Connecting structure to function with the recovery of over 1000 high-quality activated sludge metagenome-assembled genomes encoding full-length rRNA genes using long-read sequencing.</title>
        <authorList>
            <person name="Singleton C.M."/>
            <person name="Petriglieri F."/>
            <person name="Kristensen J.M."/>
            <person name="Kirkegaard R.H."/>
            <person name="Michaelsen T.Y."/>
            <person name="Andersen M.H."/>
            <person name="Karst S.M."/>
            <person name="Dueholm M.S."/>
            <person name="Nielsen P.H."/>
            <person name="Albertsen M."/>
        </authorList>
    </citation>
    <scope>NUCLEOTIDE SEQUENCE [LARGE SCALE GENOMIC DNA]</scope>
    <source>
        <strain evidence="11">Lyne_18-Q3-R50-59_MAXAC.006</strain>
    </source>
</reference>
<feature type="region of interest" description="Disordered" evidence="8">
    <location>
        <begin position="307"/>
        <end position="346"/>
    </location>
</feature>